<proteinExistence type="predicted"/>
<accession>A0A8I0PVJ0</accession>
<evidence type="ECO:0000313" key="1">
    <source>
        <dbReference type="EMBL" id="MBE8613201.1"/>
    </source>
</evidence>
<organism evidence="1 2">
    <name type="scientific">Morganella morganii</name>
    <name type="common">Proteus morganii</name>
    <dbReference type="NCBI Taxonomy" id="582"/>
    <lineage>
        <taxon>Bacteria</taxon>
        <taxon>Pseudomonadati</taxon>
        <taxon>Pseudomonadota</taxon>
        <taxon>Gammaproteobacteria</taxon>
        <taxon>Enterobacterales</taxon>
        <taxon>Morganellaceae</taxon>
        <taxon>Morganella</taxon>
    </lineage>
</organism>
<reference evidence="1" key="1">
    <citation type="submission" date="2017-12" db="EMBL/GenBank/DDBJ databases">
        <title>Genome sequencing and analysis.</title>
        <authorList>
            <person name="Huang Y.-T."/>
        </authorList>
    </citation>
    <scope>NUCLEOTIDE SEQUENCE</scope>
    <source>
        <strain evidence="1">VGH116</strain>
    </source>
</reference>
<protein>
    <submittedName>
        <fullName evidence="1">Uncharacterized protein</fullName>
    </submittedName>
</protein>
<name>A0A8I0PVJ0_MORMO</name>
<dbReference type="AlphaFoldDB" id="A0A8I0PVJ0"/>
<dbReference type="EMBL" id="PKLF01000010">
    <property type="protein sequence ID" value="MBE8613201.1"/>
    <property type="molecule type" value="Genomic_DNA"/>
</dbReference>
<evidence type="ECO:0000313" key="2">
    <source>
        <dbReference type="Proteomes" id="UP000650477"/>
    </source>
</evidence>
<gene>
    <name evidence="1" type="ORF">CYG68_12405</name>
</gene>
<sequence length="95" mass="11451">MVENNIHAALLCFFTSLIGLRKEFKPRTDFRIVKMLLLLTDLHIFPADDFPPEKNQRLFFRQPVRCFQRICYVNQQYAVFLVKQTKKHIFFHGVY</sequence>
<dbReference type="Proteomes" id="UP000650477">
    <property type="component" value="Unassembled WGS sequence"/>
</dbReference>
<comment type="caution">
    <text evidence="1">The sequence shown here is derived from an EMBL/GenBank/DDBJ whole genome shotgun (WGS) entry which is preliminary data.</text>
</comment>